<dbReference type="HOGENOM" id="CLU_3062455_0_0_4"/>
<evidence type="ECO:0000256" key="1">
    <source>
        <dbReference type="SAM" id="MobiDB-lite"/>
    </source>
</evidence>
<feature type="region of interest" description="Disordered" evidence="1">
    <location>
        <begin position="1"/>
        <end position="29"/>
    </location>
</feature>
<protein>
    <submittedName>
        <fullName evidence="2">Uncharacterized protein</fullName>
    </submittedName>
</protein>
<reference evidence="2" key="1">
    <citation type="submission" date="2009-04" db="EMBL/GenBank/DDBJ databases">
        <authorList>
            <person name="Weinstock G."/>
            <person name="Sodergren E."/>
            <person name="Clifton S."/>
            <person name="Fulton L."/>
            <person name="Fulton B."/>
            <person name="Courtney L."/>
            <person name="Fronick C."/>
            <person name="Harrison M."/>
            <person name="Strong C."/>
            <person name="Farmer C."/>
            <person name="Delahaunty K."/>
            <person name="Markovic C."/>
            <person name="Hall O."/>
            <person name="Minx P."/>
            <person name="Tomlinson C."/>
            <person name="Mitreva M."/>
            <person name="Nelson J."/>
            <person name="Hou S."/>
            <person name="Wollam A."/>
            <person name="Pepin K.H."/>
            <person name="Johnson M."/>
            <person name="Bhonagiri V."/>
            <person name="Nash W.E."/>
            <person name="Warren W."/>
            <person name="Chinwalla A."/>
            <person name="Mardis E.R."/>
            <person name="Wilson R.K."/>
        </authorList>
    </citation>
    <scope>NUCLEOTIDE SEQUENCE [LARGE SCALE GENOMIC DNA]</scope>
    <source>
        <strain evidence="2">ATCC 51147</strain>
    </source>
</reference>
<gene>
    <name evidence="2" type="ORF">GCWU000324_01667</name>
</gene>
<dbReference type="STRING" id="629741.GCWU000324_01667"/>
<keyword evidence="3" id="KW-1185">Reference proteome</keyword>
<sequence length="53" mass="6157">MAIFASQRQPEKPPSKLGSKPSPHREPPLPARIFRLPFMLKSRVFHFPQKSFI</sequence>
<accession>C4GL11</accession>
<proteinExistence type="predicted"/>
<dbReference type="EMBL" id="ACJW02000003">
    <property type="protein sequence ID" value="EEP67420.1"/>
    <property type="molecule type" value="Genomic_DNA"/>
</dbReference>
<dbReference type="Proteomes" id="UP000003009">
    <property type="component" value="Unassembled WGS sequence"/>
</dbReference>
<comment type="caution">
    <text evidence="2">The sequence shown here is derived from an EMBL/GenBank/DDBJ whole genome shotgun (WGS) entry which is preliminary data.</text>
</comment>
<dbReference type="AlphaFoldDB" id="C4GL11"/>
<organism evidence="2 3">
    <name type="scientific">Kingella oralis ATCC 51147</name>
    <dbReference type="NCBI Taxonomy" id="629741"/>
    <lineage>
        <taxon>Bacteria</taxon>
        <taxon>Pseudomonadati</taxon>
        <taxon>Pseudomonadota</taxon>
        <taxon>Betaproteobacteria</taxon>
        <taxon>Neisseriales</taxon>
        <taxon>Neisseriaceae</taxon>
        <taxon>Kingella</taxon>
    </lineage>
</organism>
<evidence type="ECO:0000313" key="3">
    <source>
        <dbReference type="Proteomes" id="UP000003009"/>
    </source>
</evidence>
<name>C4GL11_9NEIS</name>
<evidence type="ECO:0000313" key="2">
    <source>
        <dbReference type="EMBL" id="EEP67420.1"/>
    </source>
</evidence>